<dbReference type="InterPro" id="IPR001117">
    <property type="entry name" value="Cu-oxidase_2nd"/>
</dbReference>
<dbReference type="InterPro" id="IPR008972">
    <property type="entry name" value="Cupredoxin"/>
</dbReference>
<keyword evidence="6" id="KW-1133">Transmembrane helix</keyword>
<feature type="compositionally biased region" description="Low complexity" evidence="5">
    <location>
        <begin position="716"/>
        <end position="728"/>
    </location>
</feature>
<feature type="region of interest" description="Disordered" evidence="5">
    <location>
        <begin position="1"/>
        <end position="32"/>
    </location>
</feature>
<feature type="domain" description="Plastocyanin-like" evidence="7">
    <location>
        <begin position="297"/>
        <end position="386"/>
    </location>
</feature>
<feature type="region of interest" description="Disordered" evidence="5">
    <location>
        <begin position="683"/>
        <end position="728"/>
    </location>
</feature>
<evidence type="ECO:0000256" key="2">
    <source>
        <dbReference type="ARBA" id="ARBA00022723"/>
    </source>
</evidence>
<evidence type="ECO:0000256" key="3">
    <source>
        <dbReference type="ARBA" id="ARBA00023002"/>
    </source>
</evidence>
<dbReference type="SUPFAM" id="SSF49503">
    <property type="entry name" value="Cupredoxins"/>
    <property type="match status" value="3"/>
</dbReference>
<dbReference type="PROSITE" id="PS00079">
    <property type="entry name" value="MULTICOPPER_OXIDASE1"/>
    <property type="match status" value="2"/>
</dbReference>
<evidence type="ECO:0000256" key="4">
    <source>
        <dbReference type="ARBA" id="ARBA00023008"/>
    </source>
</evidence>
<dbReference type="Pfam" id="PF00394">
    <property type="entry name" value="Cu-oxidase"/>
    <property type="match status" value="1"/>
</dbReference>
<feature type="transmembrane region" description="Helical" evidence="6">
    <location>
        <begin position="731"/>
        <end position="753"/>
    </location>
</feature>
<keyword evidence="4" id="KW-0186">Copper</keyword>
<proteinExistence type="inferred from homology"/>
<feature type="compositionally biased region" description="Basic and acidic residues" evidence="5">
    <location>
        <begin position="705"/>
        <end position="715"/>
    </location>
</feature>
<name>A0A0G4GV68_9ALVE</name>
<keyword evidence="2" id="KW-0479">Metal-binding</keyword>
<dbReference type="Gene3D" id="2.60.40.420">
    <property type="entry name" value="Cupredoxins - blue copper proteins"/>
    <property type="match status" value="3"/>
</dbReference>
<evidence type="ECO:0000256" key="6">
    <source>
        <dbReference type="SAM" id="Phobius"/>
    </source>
</evidence>
<dbReference type="Pfam" id="PF07732">
    <property type="entry name" value="Cu-oxidase_3"/>
    <property type="match status" value="1"/>
</dbReference>
<dbReference type="InterPro" id="IPR045087">
    <property type="entry name" value="Cu-oxidase_fam"/>
</dbReference>
<keyword evidence="6" id="KW-0472">Membrane</keyword>
<sequence length="796" mass="88420">MQTSVPKEKQQAGKKETGKQKADERAKSKKAGWQEGDGATILYFSSSFLLFFAPSLEASSLLLSEEEGNSVLASDKGRELQYFPPKKVHGFARLDVFEEKDPKPKGPPTQWETLRRAMHVDGVVLPEDQDRTGGKPSWRHMDGINGLYIDGTDVEAGSPLLFSVILRNKMAEATMLHWHGLTPPMNEDGVPMVSSLPLKPDGEILYDFSLPQRGLYWMHSHYGHQLHYGLAAPIVLQHPQAYLDSLGVQQDVIFFVADTFVRAECNFDYRLYPEICKGQRIPDDWANFDVTVNNRSVLDPAVVEVQPGSVIRLRTLHAGAMALWRISWPKELGQAEVVAVDGTDVERGVFVDSIRLANAQRMDVLIRIPENTKSNGWFPIVADRITGYYVQGTERTERTGMILKTPGTSQGPPIPSKFEGKLDGWMDLDLDRRLRARYPLSPKPVTRQLSLRLTGDFTDDYGPQFSLDDRRWYNFPGRGWVNKRDGSHSFGRIIQSNIPCNAECEGENWRHGSRCDPEWDSVPVDECPFFEPSDIPPRKNLYPLKVCDGDRVELTFVNEGAPRTGGDSHPIHMHGAHFQIVAVNGTRLENGPMRDTAYLPRWTNVTVAFDASNSGEWLIHCHIDFHLDQGMATTLEYTNDEKYCKSRPPPPTTTTTVTTTTTTTQEVTTTTTTTTKVVFDSTSESTVGLGNAPSSETVEEADGEDEKRKLMKDEPAAPVQGPPASSSSSSVSVIAVAAICVCVVGAILFSLLFKKKVQKEAEGALGSSESFVVKGSASFGVQQERNTVRRQTAQKV</sequence>
<evidence type="ECO:0000259" key="9">
    <source>
        <dbReference type="Pfam" id="PF07732"/>
    </source>
</evidence>
<accession>A0A0G4GV68</accession>
<feature type="compositionally biased region" description="Polar residues" evidence="5">
    <location>
        <begin position="683"/>
        <end position="696"/>
    </location>
</feature>
<keyword evidence="6" id="KW-0812">Transmembrane</keyword>
<organism evidence="10">
    <name type="scientific">Chromera velia CCMP2878</name>
    <dbReference type="NCBI Taxonomy" id="1169474"/>
    <lineage>
        <taxon>Eukaryota</taxon>
        <taxon>Sar</taxon>
        <taxon>Alveolata</taxon>
        <taxon>Colpodellida</taxon>
        <taxon>Chromeraceae</taxon>
        <taxon>Chromera</taxon>
    </lineage>
</organism>
<dbReference type="EMBL" id="CDMZ01001568">
    <property type="protein sequence ID" value="CEM34526.1"/>
    <property type="molecule type" value="Genomic_DNA"/>
</dbReference>
<dbReference type="AlphaFoldDB" id="A0A0G4GV68"/>
<dbReference type="CDD" id="cd04207">
    <property type="entry name" value="CuRO_3_LCC_like"/>
    <property type="match status" value="1"/>
</dbReference>
<evidence type="ECO:0000256" key="1">
    <source>
        <dbReference type="ARBA" id="ARBA00010609"/>
    </source>
</evidence>
<reference evidence="10" key="1">
    <citation type="submission" date="2014-11" db="EMBL/GenBank/DDBJ databases">
        <authorList>
            <person name="Otto D Thomas"/>
            <person name="Naeem Raeece"/>
        </authorList>
    </citation>
    <scope>NUCLEOTIDE SEQUENCE</scope>
</reference>
<dbReference type="Pfam" id="PF07731">
    <property type="entry name" value="Cu-oxidase_2"/>
    <property type="match status" value="1"/>
</dbReference>
<protein>
    <recommendedName>
        <fullName evidence="11">Plastocyanin-like domain-containing protein</fullName>
    </recommendedName>
</protein>
<evidence type="ECO:0008006" key="11">
    <source>
        <dbReference type="Google" id="ProtNLM"/>
    </source>
</evidence>
<evidence type="ECO:0000256" key="5">
    <source>
        <dbReference type="SAM" id="MobiDB-lite"/>
    </source>
</evidence>
<dbReference type="VEuPathDB" id="CryptoDB:Cvel_23459"/>
<feature type="region of interest" description="Disordered" evidence="5">
    <location>
        <begin position="642"/>
        <end position="661"/>
    </location>
</feature>
<dbReference type="PANTHER" id="PTHR11709">
    <property type="entry name" value="MULTI-COPPER OXIDASE"/>
    <property type="match status" value="1"/>
</dbReference>
<keyword evidence="3" id="KW-0560">Oxidoreductase</keyword>
<dbReference type="PROSITE" id="PS00080">
    <property type="entry name" value="MULTICOPPER_OXIDASE2"/>
    <property type="match status" value="1"/>
</dbReference>
<evidence type="ECO:0000259" key="8">
    <source>
        <dbReference type="Pfam" id="PF07731"/>
    </source>
</evidence>
<dbReference type="InterPro" id="IPR011706">
    <property type="entry name" value="Cu-oxidase_C"/>
</dbReference>
<feature type="domain" description="Plastocyanin-like" evidence="9">
    <location>
        <begin position="154"/>
        <end position="239"/>
    </location>
</feature>
<gene>
    <name evidence="10" type="ORF">Cvel_23459</name>
</gene>
<feature type="compositionally biased region" description="Basic and acidic residues" evidence="5">
    <location>
        <begin position="1"/>
        <end position="26"/>
    </location>
</feature>
<evidence type="ECO:0000259" key="7">
    <source>
        <dbReference type="Pfam" id="PF00394"/>
    </source>
</evidence>
<dbReference type="GO" id="GO:0005507">
    <property type="term" value="F:copper ion binding"/>
    <property type="evidence" value="ECO:0007669"/>
    <property type="project" value="InterPro"/>
</dbReference>
<dbReference type="PhylomeDB" id="A0A0G4GV68"/>
<dbReference type="GO" id="GO:0016491">
    <property type="term" value="F:oxidoreductase activity"/>
    <property type="evidence" value="ECO:0007669"/>
    <property type="project" value="UniProtKB-KW"/>
</dbReference>
<dbReference type="InterPro" id="IPR033138">
    <property type="entry name" value="Cu_oxidase_CS"/>
</dbReference>
<evidence type="ECO:0000313" key="10">
    <source>
        <dbReference type="EMBL" id="CEM34526.1"/>
    </source>
</evidence>
<feature type="domain" description="Plastocyanin-like" evidence="8">
    <location>
        <begin position="531"/>
        <end position="639"/>
    </location>
</feature>
<dbReference type="InterPro" id="IPR011707">
    <property type="entry name" value="Cu-oxidase-like_N"/>
</dbReference>
<dbReference type="PANTHER" id="PTHR11709:SF394">
    <property type="entry name" value="FI03373P-RELATED"/>
    <property type="match status" value="1"/>
</dbReference>
<dbReference type="InterPro" id="IPR002355">
    <property type="entry name" value="Cu_oxidase_Cu_BS"/>
</dbReference>
<comment type="similarity">
    <text evidence="1">Belongs to the multicopper oxidase family.</text>
</comment>